<keyword evidence="2" id="KW-0808">Transferase</keyword>
<dbReference type="Pfam" id="PF17921">
    <property type="entry name" value="Integrase_H2C2"/>
    <property type="match status" value="1"/>
</dbReference>
<dbReference type="STRING" id="6248.A0A0K0DTU2"/>
<dbReference type="Pfam" id="PF13650">
    <property type="entry name" value="Asp_protease_2"/>
    <property type="match status" value="1"/>
</dbReference>
<dbReference type="Gene3D" id="2.40.70.10">
    <property type="entry name" value="Acid Proteases"/>
    <property type="match status" value="1"/>
</dbReference>
<dbReference type="PROSITE" id="PS50994">
    <property type="entry name" value="INTEGRASE"/>
    <property type="match status" value="1"/>
</dbReference>
<evidence type="ECO:0000256" key="6">
    <source>
        <dbReference type="ARBA" id="ARBA00023268"/>
    </source>
</evidence>
<accession>A0A0K0DTU2</accession>
<sequence length="1316" mass="153301">MSSNMMHIEKFNGKSPFKDFIRSLECMFVVNDIVDEAKRRAMLLFYLTPDVVEIIELMDEKDVATYNGLKTALNDRYNGRIQAKRALDEVKFYKIDYNKFEESLRKLLVLIKNGFNQVYGKELLEIQISWLMQKLNGSIYDRLYNNSDRYQNGEELVDDLVYAYRFSNKRSNVGEIGKRGYDNRNHRSMKNFNNSYDMGRANLDRTRRCYVCNGQNHLARECKMNQVKKFEQSKNINKVNLDEQNNLTGPNYKIEITINDKRIKTHCDSGTPISLMTKKFADKLELTIEKVESDSMAITGVAKGKLNVEGIVYVELKMDDSKFKTPIVVISGETTIANDEILLGTNFTSQFVCTYTDKGVYFGNKLYPNLEEINLKSNHIQENQKEPNESYPSSTVNVDLDTEEDRIFANFENVVSKDDLDVGTILMDIPKKVLNNKQYRKPPRFRYSPLQESLIVSYVRRLLENNIVIMKDTPFVTNFILVQSKNKSNEIRFAVDLRALNEITQPDMYITKTPNELMNYLSEAELFSTLDIRKAFWSMKIPVEDVHYYGVFTPIGTICFLRMPFGDINAMPNFQRIYDKIILQSVPRNSVAYVDDLLIFSKDNKEVHLKLINSALQSFEKYGIKINKAKSKIMLKSISFLGWEISNGMKKPGNQIDAIKNRKDPSNPKEMKSLLGALNFFRDTVEGYSTIVRPLQDMANNNKRNFQWNKECEKARKIVFEKLETKLLIPRFDQKFYLYTDASLYAISGAILQKVEGSYYPVKFYSKKLKYQKRQKSINMLEMQAIAYTLVANMELLYLSEIQIFTDNKSVITILRDSVDPDYTKYIAMISSFNFTISYINIKVNSLADFLSRQEMIDVLITTEEENLMKQGSSQVNFAKSDNVNFNVNVINKNIDLMPTDDMNNSTNEKCRNRLDNTISLENRLKAVQSVDLELQSEIKENPTTYIKLNNIWHKKILLTEEKKEILVPAVPRQLREKAIQLIHDANGHMGFKKTWKLMRMMMFWPTCKKDLKNHIKSCLICQKYSDVKPELPKLKVSQLPDEPFKVIAVDVGVVPNYGLILQTICSLTKFWVPQIIKDQTVETIITTLNKNIFLKYGRPEMIICDSYPSFISEQFREFLKENNINLHVNTPYAKTKNSIVERSFRTMWDLIGKIREQMDDNRLDFETIVMTAAYYYNTHYQLTSDETPFYLVFNREERPYLINKNSAAIFDKYPSMADTIASTRMGWKLAAEKSNLNRSIDNERKNVKENRIVRQFSIGDKVLVRNYIKGKLDENYSGPYIIIKKNDNEYQLRKENSTRGRLIVRNIKDLKQFIN</sequence>
<evidence type="ECO:0000256" key="3">
    <source>
        <dbReference type="ARBA" id="ARBA00022695"/>
    </source>
</evidence>
<keyword evidence="4" id="KW-0540">Nuclease</keyword>
<dbReference type="SUPFAM" id="SSF53098">
    <property type="entry name" value="Ribonuclease H-like"/>
    <property type="match status" value="1"/>
</dbReference>
<evidence type="ECO:0000256" key="2">
    <source>
        <dbReference type="ARBA" id="ARBA00022679"/>
    </source>
</evidence>
<evidence type="ECO:0000256" key="4">
    <source>
        <dbReference type="ARBA" id="ARBA00022722"/>
    </source>
</evidence>
<dbReference type="SUPFAM" id="SSF50630">
    <property type="entry name" value="Acid proteases"/>
    <property type="match status" value="1"/>
</dbReference>
<organism evidence="9">
    <name type="scientific">Strongyloides stercoralis</name>
    <name type="common">Threadworm</name>
    <dbReference type="NCBI Taxonomy" id="6248"/>
    <lineage>
        <taxon>Eukaryota</taxon>
        <taxon>Metazoa</taxon>
        <taxon>Ecdysozoa</taxon>
        <taxon>Nematoda</taxon>
        <taxon>Chromadorea</taxon>
        <taxon>Rhabditida</taxon>
        <taxon>Tylenchina</taxon>
        <taxon>Panagrolaimomorpha</taxon>
        <taxon>Strongyloidoidea</taxon>
        <taxon>Strongyloididae</taxon>
        <taxon>Strongyloides</taxon>
    </lineage>
</organism>
<dbReference type="WBParaSite" id="SSTP_0000065700.1">
    <property type="protein sequence ID" value="SSTP_0000065700.1"/>
    <property type="gene ID" value="SSTP_0000065700"/>
</dbReference>
<name>A0A0K0DTU2_STRER</name>
<dbReference type="GO" id="GO:0003964">
    <property type="term" value="F:RNA-directed DNA polymerase activity"/>
    <property type="evidence" value="ECO:0007669"/>
    <property type="project" value="UniProtKB-EC"/>
</dbReference>
<evidence type="ECO:0000259" key="7">
    <source>
        <dbReference type="PROSITE" id="PS50878"/>
    </source>
</evidence>
<dbReference type="InterPro" id="IPR036397">
    <property type="entry name" value="RNaseH_sf"/>
</dbReference>
<proteinExistence type="predicted"/>
<evidence type="ECO:0000256" key="1">
    <source>
        <dbReference type="ARBA" id="ARBA00012493"/>
    </source>
</evidence>
<keyword evidence="6" id="KW-0511">Multifunctional enzyme</keyword>
<keyword evidence="5" id="KW-0255">Endonuclease</keyword>
<evidence type="ECO:0000256" key="5">
    <source>
        <dbReference type="ARBA" id="ARBA00022759"/>
    </source>
</evidence>
<dbReference type="PROSITE" id="PS50878">
    <property type="entry name" value="RT_POL"/>
    <property type="match status" value="1"/>
</dbReference>
<dbReference type="InterPro" id="IPR041588">
    <property type="entry name" value="Integrase_H2C2"/>
</dbReference>
<dbReference type="Gene3D" id="3.30.70.270">
    <property type="match status" value="2"/>
</dbReference>
<evidence type="ECO:0000313" key="9">
    <source>
        <dbReference type="WBParaSite" id="SSTP_0000065700.1"/>
    </source>
</evidence>
<dbReference type="EC" id="2.7.7.49" evidence="1"/>
<dbReference type="Gene3D" id="1.10.340.70">
    <property type="match status" value="1"/>
</dbReference>
<dbReference type="FunFam" id="1.10.340.70:FF:000001">
    <property type="entry name" value="Retrovirus-related Pol polyprotein from transposon gypsy-like Protein"/>
    <property type="match status" value="1"/>
</dbReference>
<dbReference type="Gene3D" id="3.10.10.10">
    <property type="entry name" value="HIV Type 1 Reverse Transcriptase, subunit A, domain 1"/>
    <property type="match status" value="1"/>
</dbReference>
<keyword evidence="5" id="KW-0378">Hydrolase</keyword>
<dbReference type="InterPro" id="IPR050951">
    <property type="entry name" value="Retrovirus_Pol_polyprotein"/>
</dbReference>
<dbReference type="SUPFAM" id="SSF56672">
    <property type="entry name" value="DNA/RNA polymerases"/>
    <property type="match status" value="1"/>
</dbReference>
<feature type="domain" description="Integrase catalytic" evidence="8">
    <location>
        <begin position="1040"/>
        <end position="1197"/>
    </location>
</feature>
<dbReference type="GO" id="GO:0003676">
    <property type="term" value="F:nucleic acid binding"/>
    <property type="evidence" value="ECO:0007669"/>
    <property type="project" value="InterPro"/>
</dbReference>
<dbReference type="GO" id="GO:0042575">
    <property type="term" value="C:DNA polymerase complex"/>
    <property type="evidence" value="ECO:0007669"/>
    <property type="project" value="UniProtKB-ARBA"/>
</dbReference>
<dbReference type="PANTHER" id="PTHR37984:SF5">
    <property type="entry name" value="PROTEIN NYNRIN-LIKE"/>
    <property type="match status" value="1"/>
</dbReference>
<dbReference type="Gene3D" id="3.30.420.10">
    <property type="entry name" value="Ribonuclease H-like superfamily/Ribonuclease H"/>
    <property type="match status" value="1"/>
</dbReference>
<dbReference type="InterPro" id="IPR001584">
    <property type="entry name" value="Integrase_cat-core"/>
</dbReference>
<dbReference type="InterPro" id="IPR043502">
    <property type="entry name" value="DNA/RNA_pol_sf"/>
</dbReference>
<dbReference type="InterPro" id="IPR012337">
    <property type="entry name" value="RNaseH-like_sf"/>
</dbReference>
<dbReference type="PANTHER" id="PTHR37984">
    <property type="entry name" value="PROTEIN CBG26694"/>
    <property type="match status" value="1"/>
</dbReference>
<reference evidence="9" key="1">
    <citation type="submission" date="2015-08" db="UniProtKB">
        <authorList>
            <consortium name="WormBaseParasite"/>
        </authorList>
    </citation>
    <scope>IDENTIFICATION</scope>
</reference>
<dbReference type="InterPro" id="IPR043128">
    <property type="entry name" value="Rev_trsase/Diguanyl_cyclase"/>
</dbReference>
<dbReference type="InterPro" id="IPR021109">
    <property type="entry name" value="Peptidase_aspartic_dom_sf"/>
</dbReference>
<dbReference type="Pfam" id="PF17919">
    <property type="entry name" value="RT_RNaseH_2"/>
    <property type="match status" value="1"/>
</dbReference>
<feature type="domain" description="Reverse transcriptase" evidence="7">
    <location>
        <begin position="464"/>
        <end position="645"/>
    </location>
</feature>
<dbReference type="GO" id="GO:0004519">
    <property type="term" value="F:endonuclease activity"/>
    <property type="evidence" value="ECO:0007669"/>
    <property type="project" value="UniProtKB-KW"/>
</dbReference>
<dbReference type="Pfam" id="PF00078">
    <property type="entry name" value="RVT_1"/>
    <property type="match status" value="1"/>
</dbReference>
<dbReference type="CDD" id="cd01647">
    <property type="entry name" value="RT_LTR"/>
    <property type="match status" value="1"/>
</dbReference>
<dbReference type="InterPro" id="IPR000477">
    <property type="entry name" value="RT_dom"/>
</dbReference>
<dbReference type="InterPro" id="IPR041577">
    <property type="entry name" value="RT_RNaseH_2"/>
</dbReference>
<dbReference type="GO" id="GO:0015074">
    <property type="term" value="P:DNA integration"/>
    <property type="evidence" value="ECO:0007669"/>
    <property type="project" value="InterPro"/>
</dbReference>
<keyword evidence="3" id="KW-0548">Nucleotidyltransferase</keyword>
<protein>
    <recommendedName>
        <fullName evidence="1">RNA-directed DNA polymerase</fullName>
        <ecNumber evidence="1">2.7.7.49</ecNumber>
    </recommendedName>
</protein>
<evidence type="ECO:0000259" key="8">
    <source>
        <dbReference type="PROSITE" id="PS50994"/>
    </source>
</evidence>
<dbReference type="CDD" id="cd00303">
    <property type="entry name" value="retropepsin_like"/>
    <property type="match status" value="1"/>
</dbReference>